<evidence type="ECO:0000256" key="5">
    <source>
        <dbReference type="ARBA" id="ARBA00050607"/>
    </source>
</evidence>
<evidence type="ECO:0000256" key="6">
    <source>
        <dbReference type="ARBA" id="ARBA00050652"/>
    </source>
</evidence>
<evidence type="ECO:0000313" key="18">
    <source>
        <dbReference type="Proteomes" id="UP000193925"/>
    </source>
</evidence>
<organism evidence="16">
    <name type="scientific">Acidithiobacillus ferrivorans</name>
    <dbReference type="NCBI Taxonomy" id="160808"/>
    <lineage>
        <taxon>Bacteria</taxon>
        <taxon>Pseudomonadati</taxon>
        <taxon>Pseudomonadota</taxon>
        <taxon>Acidithiobacillia</taxon>
        <taxon>Acidithiobacillales</taxon>
        <taxon>Acidithiobacillaceae</taxon>
        <taxon>Acidithiobacillus</taxon>
    </lineage>
</organism>
<dbReference type="InterPro" id="IPR004616">
    <property type="entry name" value="Leu/Phe-tRNA_Trfase"/>
</dbReference>
<comment type="similarity">
    <text evidence="9 15">Belongs to the L/F-transferase family.</text>
</comment>
<dbReference type="GO" id="GO:0005737">
    <property type="term" value="C:cytoplasm"/>
    <property type="evidence" value="ECO:0007669"/>
    <property type="project" value="UniProtKB-SubCell"/>
</dbReference>
<reference evidence="16" key="1">
    <citation type="submission" date="2014-03" db="EMBL/GenBank/DDBJ databases">
        <authorList>
            <person name="Genoscope - CEA"/>
        </authorList>
    </citation>
    <scope>NUCLEOTIDE SEQUENCE [LARGE SCALE GENOMIC DNA]</scope>
    <source>
        <strain evidence="16">CF27</strain>
    </source>
</reference>
<evidence type="ECO:0000256" key="14">
    <source>
        <dbReference type="ARBA" id="ARBA00083640"/>
    </source>
</evidence>
<keyword evidence="4 15" id="KW-0012">Acyltransferase</keyword>
<name>A0A060UJ91_9PROT</name>
<evidence type="ECO:0000256" key="11">
    <source>
        <dbReference type="ARBA" id="ARBA00074372"/>
    </source>
</evidence>
<dbReference type="RefSeq" id="WP_231551004.1">
    <property type="nucleotide sequence ID" value="NZ_CCCS020000002.1"/>
</dbReference>
<gene>
    <name evidence="15 16" type="primary">aat</name>
    <name evidence="16" type="ORF">AFERRI_100212</name>
    <name evidence="17" type="ORF">AFERRI_50180</name>
</gene>
<dbReference type="HAMAP" id="MF_00688">
    <property type="entry name" value="Leu_Phe_trans"/>
    <property type="match status" value="1"/>
</dbReference>
<dbReference type="PANTHER" id="PTHR30098:SF2">
    <property type="entry name" value="LEUCYL_PHENYLALANYL-TRNA--PROTEIN TRANSFERASE"/>
    <property type="match status" value="1"/>
</dbReference>
<comment type="function">
    <text evidence="8 15">Functions in the N-end rule pathway of protein degradation where it conjugates Leu, Phe and, less efficiently, Met from aminoacyl-tRNAs to the N-termini of proteins containing an N-terminal arginine or lysine.</text>
</comment>
<comment type="catalytic activity">
    <reaction evidence="7 15">
        <text>N-terminal L-lysyl-[protein] + L-leucyl-tRNA(Leu) = N-terminal L-leucyl-L-lysyl-[protein] + tRNA(Leu) + H(+)</text>
        <dbReference type="Rhea" id="RHEA:12340"/>
        <dbReference type="Rhea" id="RHEA-COMP:9613"/>
        <dbReference type="Rhea" id="RHEA-COMP:9622"/>
        <dbReference type="Rhea" id="RHEA-COMP:12670"/>
        <dbReference type="Rhea" id="RHEA-COMP:12671"/>
        <dbReference type="ChEBI" id="CHEBI:15378"/>
        <dbReference type="ChEBI" id="CHEBI:65249"/>
        <dbReference type="ChEBI" id="CHEBI:78442"/>
        <dbReference type="ChEBI" id="CHEBI:78494"/>
        <dbReference type="ChEBI" id="CHEBI:133043"/>
        <dbReference type="EC" id="2.3.2.6"/>
    </reaction>
</comment>
<dbReference type="AlphaFoldDB" id="A0A060UJ91"/>
<evidence type="ECO:0000256" key="1">
    <source>
        <dbReference type="ARBA" id="ARBA00004496"/>
    </source>
</evidence>
<keyword evidence="18" id="KW-1185">Reference proteome</keyword>
<evidence type="ECO:0000256" key="7">
    <source>
        <dbReference type="ARBA" id="ARBA00051538"/>
    </source>
</evidence>
<dbReference type="EMBL" id="LT841305">
    <property type="protein sequence ID" value="SMH66979.1"/>
    <property type="molecule type" value="Genomic_DNA"/>
</dbReference>
<proteinExistence type="inferred from homology"/>
<evidence type="ECO:0000256" key="15">
    <source>
        <dbReference type="HAMAP-Rule" id="MF_00688"/>
    </source>
</evidence>
<comment type="subcellular location">
    <subcellularLocation>
        <location evidence="1 15">Cytoplasm</location>
    </subcellularLocation>
</comment>
<accession>A0A060UJ91</accession>
<evidence type="ECO:0000256" key="4">
    <source>
        <dbReference type="ARBA" id="ARBA00023315"/>
    </source>
</evidence>
<dbReference type="Gene3D" id="3.30.70.3550">
    <property type="entry name" value="Leucyl/phenylalanyl-tRNA-protein transferase, N-terminal domain"/>
    <property type="match status" value="1"/>
</dbReference>
<dbReference type="SUPFAM" id="SSF55729">
    <property type="entry name" value="Acyl-CoA N-acyltransferases (Nat)"/>
    <property type="match status" value="1"/>
</dbReference>
<keyword evidence="2 15" id="KW-0963">Cytoplasm</keyword>
<dbReference type="Gene3D" id="3.40.630.70">
    <property type="entry name" value="Leucyl/phenylalanyl-tRNA-protein transferase, C-terminal domain"/>
    <property type="match status" value="1"/>
</dbReference>
<keyword evidence="3 15" id="KW-0808">Transferase</keyword>
<evidence type="ECO:0000256" key="9">
    <source>
        <dbReference type="ARBA" id="ARBA00061535"/>
    </source>
</evidence>
<dbReference type="GO" id="GO:0030163">
    <property type="term" value="P:protein catabolic process"/>
    <property type="evidence" value="ECO:0007669"/>
    <property type="project" value="UniProtKB-UniRule"/>
</dbReference>
<reference evidence="16" key="2">
    <citation type="submission" date="2014-07" db="EMBL/GenBank/DDBJ databases">
        <title>Initial genome analysis of the psychrotolerant acidophile Acidithiobacillus ferrivorans CF27: insights into iron and sulfur oxidation pathways and into biofilm formation.</title>
        <authorList>
            <person name="Talla E."/>
            <person name="Hedrich S."/>
            <person name="Mangenot S."/>
            <person name="Ji B."/>
            <person name="Johnson D.B."/>
            <person name="Barbe V."/>
            <person name="Bonnefoy V."/>
        </authorList>
    </citation>
    <scope>NUCLEOTIDE SEQUENCE [LARGE SCALE GENOMIC DNA]</scope>
    <source>
        <strain evidence="16">CF27</strain>
    </source>
</reference>
<evidence type="ECO:0000256" key="13">
    <source>
        <dbReference type="ARBA" id="ARBA00077165"/>
    </source>
</evidence>
<protein>
    <recommendedName>
        <fullName evidence="11 15">Leucyl/phenylalanyl-tRNA--protein transferase</fullName>
        <ecNumber evidence="10 15">2.3.2.6</ecNumber>
    </recommendedName>
    <alternativeName>
        <fullName evidence="12 15">L/F-transferase</fullName>
    </alternativeName>
    <alternativeName>
        <fullName evidence="13 15">Leucyltransferase</fullName>
    </alternativeName>
    <alternativeName>
        <fullName evidence="14 15">Phenyalanyltransferase</fullName>
    </alternativeName>
</protein>
<evidence type="ECO:0000313" key="17">
    <source>
        <dbReference type="EMBL" id="SMH66979.1"/>
    </source>
</evidence>
<evidence type="ECO:0000256" key="10">
    <source>
        <dbReference type="ARBA" id="ARBA00066767"/>
    </source>
</evidence>
<comment type="catalytic activity">
    <reaction evidence="5 15">
        <text>L-phenylalanyl-tRNA(Phe) + an N-terminal L-alpha-aminoacyl-[protein] = an N-terminal L-phenylalanyl-L-alpha-aminoacyl-[protein] + tRNA(Phe)</text>
        <dbReference type="Rhea" id="RHEA:43632"/>
        <dbReference type="Rhea" id="RHEA-COMP:9668"/>
        <dbReference type="Rhea" id="RHEA-COMP:9699"/>
        <dbReference type="Rhea" id="RHEA-COMP:10636"/>
        <dbReference type="Rhea" id="RHEA-COMP:10637"/>
        <dbReference type="ChEBI" id="CHEBI:78442"/>
        <dbReference type="ChEBI" id="CHEBI:78531"/>
        <dbReference type="ChEBI" id="CHEBI:78597"/>
        <dbReference type="ChEBI" id="CHEBI:83561"/>
        <dbReference type="EC" id="2.3.2.6"/>
    </reaction>
</comment>
<dbReference type="NCBIfam" id="TIGR00667">
    <property type="entry name" value="aat"/>
    <property type="match status" value="1"/>
</dbReference>
<dbReference type="PANTHER" id="PTHR30098">
    <property type="entry name" value="LEUCYL/PHENYLALANYL-TRNA--PROTEIN TRANSFERASE"/>
    <property type="match status" value="1"/>
</dbReference>
<evidence type="ECO:0000256" key="2">
    <source>
        <dbReference type="ARBA" id="ARBA00022490"/>
    </source>
</evidence>
<dbReference type="EC" id="2.3.2.6" evidence="10 15"/>
<dbReference type="InterPro" id="IPR042203">
    <property type="entry name" value="Leu/Phe-tRNA_Trfase_C"/>
</dbReference>
<evidence type="ECO:0000256" key="12">
    <source>
        <dbReference type="ARBA" id="ARBA00077136"/>
    </source>
</evidence>
<evidence type="ECO:0000313" key="16">
    <source>
        <dbReference type="EMBL" id="CDQ08777.1"/>
    </source>
</evidence>
<dbReference type="Proteomes" id="UP000193925">
    <property type="component" value="Chromosome AFERRI"/>
</dbReference>
<dbReference type="InterPro" id="IPR042221">
    <property type="entry name" value="Leu/Phe-tRNA_Trfase_N"/>
</dbReference>
<dbReference type="FunFam" id="3.30.70.3550:FF:000001">
    <property type="entry name" value="Leucyl/phenylalanyl-tRNA--protein transferase"/>
    <property type="match status" value="1"/>
</dbReference>
<dbReference type="GO" id="GO:0008914">
    <property type="term" value="F:leucyl-tRNA--protein transferase activity"/>
    <property type="evidence" value="ECO:0007669"/>
    <property type="project" value="UniProtKB-UniRule"/>
</dbReference>
<dbReference type="InterPro" id="IPR016181">
    <property type="entry name" value="Acyl_CoA_acyltransferase"/>
</dbReference>
<evidence type="ECO:0000256" key="8">
    <source>
        <dbReference type="ARBA" id="ARBA00054043"/>
    </source>
</evidence>
<sequence length="241" mass="26860">MQLRPEGVCPVLLRGHDRSAPFPDPEQADGNLVAIGGDLSRERLLRAYAQGIFPWFAEEDPILWWCPDPRAVLEPSAVHVSRSLRKSARNGDWQYHLDSDFVGVIDACAEPRAGQSGTWITLTVRAAYLDLFAAGAAHSLEVYQRDRLVGGLYGVALGGLFFGESMFSRVPDASKLALVLLARHLQHWGFSLIDTQFITPHLQSMGAREWARSAFLQALADLRTQHPQADWKISLSLHEMF</sequence>
<comment type="catalytic activity">
    <reaction evidence="6 15">
        <text>N-terminal L-arginyl-[protein] + L-leucyl-tRNA(Leu) = N-terminal L-leucyl-L-arginyl-[protein] + tRNA(Leu) + H(+)</text>
        <dbReference type="Rhea" id="RHEA:50416"/>
        <dbReference type="Rhea" id="RHEA-COMP:9613"/>
        <dbReference type="Rhea" id="RHEA-COMP:9622"/>
        <dbReference type="Rhea" id="RHEA-COMP:12672"/>
        <dbReference type="Rhea" id="RHEA-COMP:12673"/>
        <dbReference type="ChEBI" id="CHEBI:15378"/>
        <dbReference type="ChEBI" id="CHEBI:64719"/>
        <dbReference type="ChEBI" id="CHEBI:78442"/>
        <dbReference type="ChEBI" id="CHEBI:78494"/>
        <dbReference type="ChEBI" id="CHEBI:133044"/>
        <dbReference type="EC" id="2.3.2.6"/>
    </reaction>
</comment>
<dbReference type="EMBL" id="CCCS020000002">
    <property type="protein sequence ID" value="CDQ08777.1"/>
    <property type="molecule type" value="Genomic_DNA"/>
</dbReference>
<reference evidence="17 18" key="3">
    <citation type="submission" date="2017-03" db="EMBL/GenBank/DDBJ databases">
        <authorList>
            <person name="Regsiter A."/>
            <person name="William W."/>
        </authorList>
    </citation>
    <scope>NUCLEOTIDE SEQUENCE [LARGE SCALE GENOMIC DNA]</scope>
    <source>
        <strain evidence="17">PRJEB5721</strain>
    </source>
</reference>
<evidence type="ECO:0000256" key="3">
    <source>
        <dbReference type="ARBA" id="ARBA00022679"/>
    </source>
</evidence>
<dbReference type="Pfam" id="PF03588">
    <property type="entry name" value="Leu_Phe_trans"/>
    <property type="match status" value="1"/>
</dbReference>